<feature type="transmembrane region" description="Helical" evidence="1">
    <location>
        <begin position="46"/>
        <end position="66"/>
    </location>
</feature>
<dbReference type="Proteomes" id="UP001597052">
    <property type="component" value="Unassembled WGS sequence"/>
</dbReference>
<keyword evidence="4" id="KW-1185">Reference proteome</keyword>
<keyword evidence="1" id="KW-0812">Transmembrane</keyword>
<evidence type="ECO:0000313" key="4">
    <source>
        <dbReference type="Proteomes" id="UP001597052"/>
    </source>
</evidence>
<evidence type="ECO:0000313" key="3">
    <source>
        <dbReference type="EMBL" id="MFD1642063.1"/>
    </source>
</evidence>
<protein>
    <submittedName>
        <fullName evidence="3">SPW repeat protein</fullName>
    </submittedName>
</protein>
<keyword evidence="1" id="KW-0472">Membrane</keyword>
<evidence type="ECO:0000259" key="2">
    <source>
        <dbReference type="Pfam" id="PF03779"/>
    </source>
</evidence>
<feature type="domain" description="SPW repeat-containing integral membrane" evidence="2">
    <location>
        <begin position="24"/>
        <end position="118"/>
    </location>
</feature>
<sequence>MSETATNTDTRSAIDTQTMKWVCGIISLVGLWIAVSPFVFEATAAALWNNVIVGVAIFLLAGFNYYRMTNGLLASVGVGSLVVLLGLWSIIAPFLFAMGSDELAWSTLIAGIGVAALSGYNTYANRKADTPATGTRA</sequence>
<feature type="transmembrane region" description="Helical" evidence="1">
    <location>
        <begin position="103"/>
        <end position="123"/>
    </location>
</feature>
<organism evidence="3 4">
    <name type="scientific">Halohasta litorea</name>
    <dbReference type="NCBI Taxonomy" id="869891"/>
    <lineage>
        <taxon>Archaea</taxon>
        <taxon>Methanobacteriati</taxon>
        <taxon>Methanobacteriota</taxon>
        <taxon>Stenosarchaea group</taxon>
        <taxon>Halobacteria</taxon>
        <taxon>Halobacteriales</taxon>
        <taxon>Haloferacaceae</taxon>
        <taxon>Halohasta</taxon>
    </lineage>
</organism>
<dbReference type="RefSeq" id="WP_256395561.1">
    <property type="nucleotide sequence ID" value="NZ_JANHDJ010000002.1"/>
</dbReference>
<feature type="transmembrane region" description="Helical" evidence="1">
    <location>
        <begin position="21"/>
        <end position="40"/>
    </location>
</feature>
<gene>
    <name evidence="3" type="ORF">ACFSBW_09285</name>
</gene>
<accession>A0ABD6D8V9</accession>
<comment type="caution">
    <text evidence="3">The sequence shown here is derived from an EMBL/GenBank/DDBJ whole genome shotgun (WGS) entry which is preliminary data.</text>
</comment>
<proteinExistence type="predicted"/>
<dbReference type="AlphaFoldDB" id="A0ABD6D8V9"/>
<evidence type="ECO:0000256" key="1">
    <source>
        <dbReference type="SAM" id="Phobius"/>
    </source>
</evidence>
<reference evidence="3 4" key="1">
    <citation type="journal article" date="2019" name="Int. J. Syst. Evol. Microbiol.">
        <title>The Global Catalogue of Microorganisms (GCM) 10K type strain sequencing project: providing services to taxonomists for standard genome sequencing and annotation.</title>
        <authorList>
            <consortium name="The Broad Institute Genomics Platform"/>
            <consortium name="The Broad Institute Genome Sequencing Center for Infectious Disease"/>
            <person name="Wu L."/>
            <person name="Ma J."/>
        </authorList>
    </citation>
    <scope>NUCLEOTIDE SEQUENCE [LARGE SCALE GENOMIC DNA]</scope>
    <source>
        <strain evidence="3 4">CGMCC 1.10593</strain>
    </source>
</reference>
<name>A0ABD6D8V9_9EURY</name>
<feature type="transmembrane region" description="Helical" evidence="1">
    <location>
        <begin position="73"/>
        <end position="97"/>
    </location>
</feature>
<dbReference type="InterPro" id="IPR005530">
    <property type="entry name" value="SPW"/>
</dbReference>
<dbReference type="Pfam" id="PF03779">
    <property type="entry name" value="SPW"/>
    <property type="match status" value="1"/>
</dbReference>
<dbReference type="EMBL" id="JBHUDM010000002">
    <property type="protein sequence ID" value="MFD1642063.1"/>
    <property type="molecule type" value="Genomic_DNA"/>
</dbReference>
<keyword evidence="1" id="KW-1133">Transmembrane helix</keyword>